<dbReference type="GO" id="GO:0016740">
    <property type="term" value="F:transferase activity"/>
    <property type="evidence" value="ECO:0007669"/>
    <property type="project" value="UniProtKB-ARBA"/>
</dbReference>
<evidence type="ECO:0000256" key="3">
    <source>
        <dbReference type="ARBA" id="ARBA00010728"/>
    </source>
</evidence>
<feature type="binding site" evidence="13">
    <location>
        <position position="262"/>
    </location>
    <ligand>
        <name>L-serine</name>
        <dbReference type="ChEBI" id="CHEBI:33384"/>
    </ligand>
</feature>
<dbReference type="InterPro" id="IPR006195">
    <property type="entry name" value="aa-tRNA-synth_II"/>
</dbReference>
<comment type="catalytic activity">
    <reaction evidence="11 12">
        <text>tRNA(Ser) + L-serine + ATP = L-seryl-tRNA(Ser) + AMP + diphosphate + H(+)</text>
        <dbReference type="Rhea" id="RHEA:12292"/>
        <dbReference type="Rhea" id="RHEA-COMP:9669"/>
        <dbReference type="Rhea" id="RHEA-COMP:9703"/>
        <dbReference type="ChEBI" id="CHEBI:15378"/>
        <dbReference type="ChEBI" id="CHEBI:30616"/>
        <dbReference type="ChEBI" id="CHEBI:33019"/>
        <dbReference type="ChEBI" id="CHEBI:33384"/>
        <dbReference type="ChEBI" id="CHEBI:78442"/>
        <dbReference type="ChEBI" id="CHEBI:78533"/>
        <dbReference type="ChEBI" id="CHEBI:456215"/>
        <dbReference type="EC" id="6.1.1.11"/>
    </reaction>
</comment>
<dbReference type="GO" id="GO:0140096">
    <property type="term" value="F:catalytic activity, acting on a protein"/>
    <property type="evidence" value="ECO:0007669"/>
    <property type="project" value="UniProtKB-ARBA"/>
</dbReference>
<dbReference type="EC" id="6.1.1.11" evidence="12"/>
<dbReference type="SUPFAM" id="SSF46589">
    <property type="entry name" value="tRNA-binding arm"/>
    <property type="match status" value="1"/>
</dbReference>
<dbReference type="InterPro" id="IPR002317">
    <property type="entry name" value="Ser-tRNA-ligase_type_1"/>
</dbReference>
<dbReference type="GO" id="GO:0016260">
    <property type="term" value="P:selenocysteine biosynthetic process"/>
    <property type="evidence" value="ECO:0007669"/>
    <property type="project" value="UniProtKB-UniRule"/>
</dbReference>
<dbReference type="GO" id="GO:0005524">
    <property type="term" value="F:ATP binding"/>
    <property type="evidence" value="ECO:0007669"/>
    <property type="project" value="UniProtKB-UniRule"/>
</dbReference>
<dbReference type="GO" id="GO:0006434">
    <property type="term" value="P:seryl-tRNA aminoacylation"/>
    <property type="evidence" value="ECO:0007669"/>
    <property type="project" value="UniProtKB-UniRule"/>
</dbReference>
<feature type="domain" description="Aminoacyl-transfer RNA synthetases class-II family profile" evidence="16">
    <location>
        <begin position="172"/>
        <end position="410"/>
    </location>
</feature>
<dbReference type="EMBL" id="QXJM01000040">
    <property type="protein sequence ID" value="RIE01319.1"/>
    <property type="molecule type" value="Genomic_DNA"/>
</dbReference>
<comment type="catalytic activity">
    <reaction evidence="10 12">
        <text>tRNA(Sec) + L-serine + ATP = L-seryl-tRNA(Sec) + AMP + diphosphate + H(+)</text>
        <dbReference type="Rhea" id="RHEA:42580"/>
        <dbReference type="Rhea" id="RHEA-COMP:9742"/>
        <dbReference type="Rhea" id="RHEA-COMP:10128"/>
        <dbReference type="ChEBI" id="CHEBI:15378"/>
        <dbReference type="ChEBI" id="CHEBI:30616"/>
        <dbReference type="ChEBI" id="CHEBI:33019"/>
        <dbReference type="ChEBI" id="CHEBI:33384"/>
        <dbReference type="ChEBI" id="CHEBI:78442"/>
        <dbReference type="ChEBI" id="CHEBI:78533"/>
        <dbReference type="ChEBI" id="CHEBI:456215"/>
        <dbReference type="EC" id="6.1.1.11"/>
    </reaction>
</comment>
<dbReference type="InterPro" id="IPR045864">
    <property type="entry name" value="aa-tRNA-synth_II/BPL/LPL"/>
</dbReference>
<evidence type="ECO:0000256" key="6">
    <source>
        <dbReference type="ARBA" id="ARBA00022741"/>
    </source>
</evidence>
<dbReference type="Pfam" id="PF02403">
    <property type="entry name" value="Seryl_tRNA_N"/>
    <property type="match status" value="1"/>
</dbReference>
<evidence type="ECO:0000256" key="7">
    <source>
        <dbReference type="ARBA" id="ARBA00022840"/>
    </source>
</evidence>
<evidence type="ECO:0000256" key="2">
    <source>
        <dbReference type="ARBA" id="ARBA00005045"/>
    </source>
</evidence>
<keyword evidence="5 12" id="KW-0436">Ligase</keyword>
<dbReference type="NCBIfam" id="TIGR00414">
    <property type="entry name" value="serS"/>
    <property type="match status" value="1"/>
</dbReference>
<comment type="subcellular location">
    <subcellularLocation>
        <location evidence="1 12">Cytoplasm</location>
    </subcellularLocation>
</comment>
<evidence type="ECO:0000256" key="10">
    <source>
        <dbReference type="ARBA" id="ARBA00047929"/>
    </source>
</evidence>
<dbReference type="HAMAP" id="MF_00176">
    <property type="entry name" value="Ser_tRNA_synth_type1"/>
    <property type="match status" value="1"/>
</dbReference>
<feature type="binding site" evidence="12">
    <location>
        <begin position="231"/>
        <end position="233"/>
    </location>
    <ligand>
        <name>L-serine</name>
        <dbReference type="ChEBI" id="CHEBI:33384"/>
    </ligand>
</feature>
<dbReference type="Gene3D" id="1.10.287.40">
    <property type="entry name" value="Serine-tRNA synthetase, tRNA binding domain"/>
    <property type="match status" value="1"/>
</dbReference>
<feature type="binding site" evidence="13">
    <location>
        <position position="383"/>
    </location>
    <ligand>
        <name>L-serine</name>
        <dbReference type="ChEBI" id="CHEBI:33384"/>
    </ligand>
</feature>
<evidence type="ECO:0000313" key="17">
    <source>
        <dbReference type="EMBL" id="RIE01319.1"/>
    </source>
</evidence>
<keyword evidence="6 12" id="KW-0547">Nucleotide-binding</keyword>
<evidence type="ECO:0000313" key="18">
    <source>
        <dbReference type="Proteomes" id="UP000266340"/>
    </source>
</evidence>
<keyword evidence="7 12" id="KW-0067">ATP-binding</keyword>
<dbReference type="RefSeq" id="WP_119151578.1">
    <property type="nucleotide sequence ID" value="NZ_JBHSOV010000007.1"/>
</dbReference>
<comment type="subunit">
    <text evidence="12">Homodimer. The tRNA molecule binds across the dimer.</text>
</comment>
<evidence type="ECO:0000256" key="15">
    <source>
        <dbReference type="SAM" id="Coils"/>
    </source>
</evidence>
<protein>
    <recommendedName>
        <fullName evidence="12">Serine--tRNA ligase</fullName>
        <ecNumber evidence="12">6.1.1.11</ecNumber>
    </recommendedName>
    <alternativeName>
        <fullName evidence="12">Seryl-tRNA synthetase</fullName>
        <shortName evidence="12">SerRS</shortName>
    </alternativeName>
    <alternativeName>
        <fullName evidence="12">Seryl-tRNA(Ser/Sec) synthetase</fullName>
    </alternativeName>
</protein>
<keyword evidence="8 12" id="KW-0648">Protein biosynthesis</keyword>
<evidence type="ECO:0000256" key="9">
    <source>
        <dbReference type="ARBA" id="ARBA00023146"/>
    </source>
</evidence>
<dbReference type="UniPathway" id="UPA00906">
    <property type="reaction ID" value="UER00895"/>
</dbReference>
<gene>
    <name evidence="12" type="primary">serS</name>
    <name evidence="17" type="ORF">D3H35_23350</name>
</gene>
<keyword evidence="18" id="KW-1185">Reference proteome</keyword>
<dbReference type="PANTHER" id="PTHR43697">
    <property type="entry name" value="SERYL-TRNA SYNTHETASE"/>
    <property type="match status" value="1"/>
</dbReference>
<dbReference type="InterPro" id="IPR033729">
    <property type="entry name" value="SerRS_core"/>
</dbReference>
<sequence length="428" mass="47990">MLDVKLLRNDYEKVAIALRNRGASLELIEPFPALDSARRENLTESDRLKNRRNIVSQEVAKLKKSGGDADELIAEMREANDRIKQLDEEIRELEAKVDELLLAMPNIPHESVPVGASEEDNVELRKDGRPREFAFEAKPHWDIAAGLGILDFEAAAKVTGSRFVFYKGLGARLERALINLMMDLHSDQHGYEEILPPYIVNRDSLVGTSQLPKFAEDLFKIEGTDYFLIPTAEVPVTNFHRDEILTLEDLPKKFVAYSSCFRSEAGASGRDTRGLIRQHQFNKVELVQLVAPETSYDVLEQLTGHAERVLKLLGLPYRVLALCTGDMGFGSAKTYDIEVWLPSAGTYREISSCTNFEDFQSRRAAIRYRPENGAKPEFVHTLNGSGLAIGRTVAAILENYQQEDGTVVIPEALRPYMGGIEVIGQRRG</sequence>
<dbReference type="CDD" id="cd00770">
    <property type="entry name" value="SerRS_core"/>
    <property type="match status" value="1"/>
</dbReference>
<dbReference type="InterPro" id="IPR015866">
    <property type="entry name" value="Ser-tRNA-synth_1_N"/>
</dbReference>
<dbReference type="AlphaFoldDB" id="A0A398CJG7"/>
<feature type="binding site" evidence="12 13">
    <location>
        <position position="285"/>
    </location>
    <ligand>
        <name>L-serine</name>
        <dbReference type="ChEBI" id="CHEBI:33384"/>
    </ligand>
</feature>
<dbReference type="OrthoDB" id="9804647at2"/>
<dbReference type="InterPro" id="IPR042103">
    <property type="entry name" value="SerRS_1_N_sf"/>
</dbReference>
<dbReference type="PIRSF" id="PIRSF001529">
    <property type="entry name" value="Ser-tRNA-synth_IIa"/>
    <property type="match status" value="1"/>
</dbReference>
<keyword evidence="4 12" id="KW-0963">Cytoplasm</keyword>
<keyword evidence="9 12" id="KW-0030">Aminoacyl-tRNA synthetase</keyword>
<feature type="binding site" evidence="12">
    <location>
        <position position="385"/>
    </location>
    <ligand>
        <name>L-serine</name>
        <dbReference type="ChEBI" id="CHEBI:33384"/>
    </ligand>
</feature>
<organism evidence="17 18">
    <name type="scientific">Cohnella faecalis</name>
    <dbReference type="NCBI Taxonomy" id="2315694"/>
    <lineage>
        <taxon>Bacteria</taxon>
        <taxon>Bacillati</taxon>
        <taxon>Bacillota</taxon>
        <taxon>Bacilli</taxon>
        <taxon>Bacillales</taxon>
        <taxon>Paenibacillaceae</taxon>
        <taxon>Cohnella</taxon>
    </lineage>
</organism>
<comment type="similarity">
    <text evidence="3 12">Belongs to the class-II aminoacyl-tRNA synthetase family. Type-1 seryl-tRNA synthetase subfamily.</text>
</comment>
<accession>A0A398CJG7</accession>
<comment type="caution">
    <text evidence="12">Lacks conserved residue(s) required for the propagation of feature annotation.</text>
</comment>
<comment type="domain">
    <text evidence="12">Consists of two distinct domains, a catalytic core and a N-terminal extension that is involved in tRNA binding.</text>
</comment>
<dbReference type="GO" id="GO:0005737">
    <property type="term" value="C:cytoplasm"/>
    <property type="evidence" value="ECO:0007669"/>
    <property type="project" value="UniProtKB-SubCell"/>
</dbReference>
<evidence type="ECO:0000256" key="14">
    <source>
        <dbReference type="PIRSR" id="PIRSR001529-2"/>
    </source>
</evidence>
<name>A0A398CJG7_9BACL</name>
<feature type="binding site" evidence="12 14">
    <location>
        <begin position="262"/>
        <end position="264"/>
    </location>
    <ligand>
        <name>ATP</name>
        <dbReference type="ChEBI" id="CHEBI:30616"/>
    </ligand>
</feature>
<evidence type="ECO:0000256" key="8">
    <source>
        <dbReference type="ARBA" id="ARBA00022917"/>
    </source>
</evidence>
<feature type="coiled-coil region" evidence="15">
    <location>
        <begin position="45"/>
        <end position="103"/>
    </location>
</feature>
<dbReference type="PROSITE" id="PS50862">
    <property type="entry name" value="AA_TRNA_LIGASE_II"/>
    <property type="match status" value="1"/>
</dbReference>
<dbReference type="InterPro" id="IPR010978">
    <property type="entry name" value="tRNA-bd_arm"/>
</dbReference>
<keyword evidence="15" id="KW-0175">Coiled coil</keyword>
<evidence type="ECO:0000256" key="4">
    <source>
        <dbReference type="ARBA" id="ARBA00022490"/>
    </source>
</evidence>
<evidence type="ECO:0000256" key="12">
    <source>
        <dbReference type="HAMAP-Rule" id="MF_00176"/>
    </source>
</evidence>
<dbReference type="PANTHER" id="PTHR43697:SF1">
    <property type="entry name" value="SERINE--TRNA LIGASE"/>
    <property type="match status" value="1"/>
</dbReference>
<comment type="caution">
    <text evidence="17">The sequence shown here is derived from an EMBL/GenBank/DDBJ whole genome shotgun (WGS) entry which is preliminary data.</text>
</comment>
<feature type="binding site" evidence="12 14">
    <location>
        <begin position="349"/>
        <end position="352"/>
    </location>
    <ligand>
        <name>ATP</name>
        <dbReference type="ChEBI" id="CHEBI:30616"/>
    </ligand>
</feature>
<comment type="pathway">
    <text evidence="2 12">Aminoacyl-tRNA biosynthesis; selenocysteinyl-tRNA(Sec) biosynthesis; L-seryl-tRNA(Sec) from L-serine and tRNA(Sec): step 1/1.</text>
</comment>
<proteinExistence type="inferred from homology"/>
<dbReference type="SUPFAM" id="SSF55681">
    <property type="entry name" value="Class II aaRS and biotin synthetases"/>
    <property type="match status" value="1"/>
</dbReference>
<feature type="binding site" evidence="13">
    <location>
        <position position="231"/>
    </location>
    <ligand>
        <name>L-serine</name>
        <dbReference type="ChEBI" id="CHEBI:33384"/>
    </ligand>
</feature>
<dbReference type="Pfam" id="PF00587">
    <property type="entry name" value="tRNA-synt_2b"/>
    <property type="match status" value="1"/>
</dbReference>
<dbReference type="InterPro" id="IPR002314">
    <property type="entry name" value="aa-tRNA-synt_IIb"/>
</dbReference>
<comment type="function">
    <text evidence="12">Catalyzes the attachment of serine to tRNA(Ser). Is also able to aminoacylate tRNA(Sec) with serine, to form the misacylated tRNA L-seryl-tRNA(Sec), which will be further converted into selenocysteinyl-tRNA(Sec).</text>
</comment>
<dbReference type="Gene3D" id="3.30.930.10">
    <property type="entry name" value="Bira Bifunctional Protein, Domain 2"/>
    <property type="match status" value="1"/>
</dbReference>
<dbReference type="PRINTS" id="PR00981">
    <property type="entry name" value="TRNASYNTHSER"/>
</dbReference>
<evidence type="ECO:0000256" key="11">
    <source>
        <dbReference type="ARBA" id="ARBA00048823"/>
    </source>
</evidence>
<dbReference type="GO" id="GO:0004828">
    <property type="term" value="F:serine-tRNA ligase activity"/>
    <property type="evidence" value="ECO:0007669"/>
    <property type="project" value="UniProtKB-UniRule"/>
</dbReference>
<reference evidence="17 18" key="1">
    <citation type="submission" date="2018-09" db="EMBL/GenBank/DDBJ databases">
        <title>Cohnella cavernae sp. nov., isolated from a karst cave.</title>
        <authorList>
            <person name="Zhu H."/>
        </authorList>
    </citation>
    <scope>NUCLEOTIDE SEQUENCE [LARGE SCALE GENOMIC DNA]</scope>
    <source>
        <strain evidence="17 18">K2E09-144</strain>
    </source>
</reference>
<evidence type="ECO:0000259" key="16">
    <source>
        <dbReference type="PROSITE" id="PS50862"/>
    </source>
</evidence>
<evidence type="ECO:0000256" key="13">
    <source>
        <dbReference type="PIRSR" id="PIRSR001529-1"/>
    </source>
</evidence>
<dbReference type="Proteomes" id="UP000266340">
    <property type="component" value="Unassembled WGS sequence"/>
</dbReference>
<evidence type="ECO:0000256" key="1">
    <source>
        <dbReference type="ARBA" id="ARBA00004496"/>
    </source>
</evidence>
<evidence type="ECO:0000256" key="5">
    <source>
        <dbReference type="ARBA" id="ARBA00022598"/>
    </source>
</evidence>